<feature type="region of interest" description="Disordered" evidence="3">
    <location>
        <begin position="117"/>
        <end position="176"/>
    </location>
</feature>
<evidence type="ECO:0000256" key="3">
    <source>
        <dbReference type="SAM" id="MobiDB-lite"/>
    </source>
</evidence>
<dbReference type="InterPro" id="IPR018200">
    <property type="entry name" value="USP_CS"/>
</dbReference>
<dbReference type="GO" id="GO:0004843">
    <property type="term" value="F:cysteine-type deubiquitinase activity"/>
    <property type="evidence" value="ECO:0007669"/>
    <property type="project" value="UniProtKB-EC"/>
</dbReference>
<feature type="compositionally biased region" description="Basic residues" evidence="3">
    <location>
        <begin position="118"/>
        <end position="128"/>
    </location>
</feature>
<dbReference type="EC" id="3.4.19.12" evidence="2"/>
<dbReference type="Pfam" id="PF00443">
    <property type="entry name" value="UCH"/>
    <property type="match status" value="1"/>
</dbReference>
<dbReference type="SUPFAM" id="SSF54001">
    <property type="entry name" value="Cysteine proteinases"/>
    <property type="match status" value="1"/>
</dbReference>
<dbReference type="PROSITE" id="PS00973">
    <property type="entry name" value="USP_2"/>
    <property type="match status" value="1"/>
</dbReference>
<dbReference type="PANTHER" id="PTHR21646">
    <property type="entry name" value="UBIQUITIN CARBOXYL-TERMINAL HYDROLASE"/>
    <property type="match status" value="1"/>
</dbReference>
<feature type="domain" description="USP" evidence="4">
    <location>
        <begin position="526"/>
        <end position="1089"/>
    </location>
</feature>
<dbReference type="STRING" id="6205.A0A158RF25"/>
<keyword evidence="6" id="KW-1185">Reference proteome</keyword>
<evidence type="ECO:0000259" key="4">
    <source>
        <dbReference type="PROSITE" id="PS50235"/>
    </source>
</evidence>
<dbReference type="PROSITE" id="PS50235">
    <property type="entry name" value="USP_3"/>
    <property type="match status" value="1"/>
</dbReference>
<dbReference type="AlphaFoldDB" id="A0A158RF25"/>
<proteinExistence type="predicted"/>
<feature type="compositionally biased region" description="Polar residues" evidence="3">
    <location>
        <begin position="413"/>
        <end position="428"/>
    </location>
</feature>
<dbReference type="Proteomes" id="UP000274429">
    <property type="component" value="Unassembled WGS sequence"/>
</dbReference>
<comment type="catalytic activity">
    <reaction evidence="1">
        <text>Thiol-dependent hydrolysis of ester, thioester, amide, peptide and isopeptide bonds formed by the C-terminal Gly of ubiquitin (a 76-residue protein attached to proteins as an intracellular targeting signal).</text>
        <dbReference type="EC" id="3.4.19.12"/>
    </reaction>
</comment>
<protein>
    <recommendedName>
        <fullName evidence="2">ubiquitinyl hydrolase 1</fullName>
        <ecNumber evidence="2">3.4.19.12</ecNumber>
    </recommendedName>
</protein>
<dbReference type="PROSITE" id="PS00972">
    <property type="entry name" value="USP_1"/>
    <property type="match status" value="1"/>
</dbReference>
<evidence type="ECO:0000256" key="2">
    <source>
        <dbReference type="ARBA" id="ARBA00012759"/>
    </source>
</evidence>
<evidence type="ECO:0000313" key="6">
    <source>
        <dbReference type="Proteomes" id="UP000274429"/>
    </source>
</evidence>
<evidence type="ECO:0000256" key="1">
    <source>
        <dbReference type="ARBA" id="ARBA00000707"/>
    </source>
</evidence>
<accession>A0A158RF25</accession>
<evidence type="ECO:0000313" key="5">
    <source>
        <dbReference type="EMBL" id="VDM33264.1"/>
    </source>
</evidence>
<feature type="compositionally biased region" description="Polar residues" evidence="3">
    <location>
        <begin position="147"/>
        <end position="167"/>
    </location>
</feature>
<dbReference type="InterPro" id="IPR050185">
    <property type="entry name" value="Ub_carboxyl-term_hydrolase"/>
</dbReference>
<name>A0A158RF25_HYDTA</name>
<sequence>MFSSQTQDEASFNSTDFNSTLRHFVPPPLCLKGDGISLSQVFIISLQVLHEPSSKMSEVGLKLPTPHETYDLYHPVSMYEELFNGSPISNTSMSLKRTSTSERTRRFSVAERAIEKPSRHHFRLRGSTKSKSPNHEQKLPKKASRVMSHQYQQRKYSRSATLPSNPSLEGDTTFYSGDAKSREDVRLCAQTLEENLMLEEALQSPFIAVDKRLAERLQHQSVINTDPIGINKKSQLSPSYLILYAPVQDASEAEAMELHPLQICVRWTVGCRPKVSPTTGLVIDTGVPKKPRFCASSFMPSENMRSVKKRSVSRVEKPDLKPTWRERKYSRASKSSILTRSTSVPGKRDSILSPDCIYVLPKKLSAQCLRFAFSRCHTILEVCEAIARNFTDYCNRDLTTDSYRLWFVDSPESADSPSQRPKMSQITKTVSASSDTTDSDDDEGDGSSGGTLLAKRVCLAPINPNAIGGQQLGRFLANQDPSSQVCADIFDPYGKCPKTFEFVIECLQQNYYWPLGQCPNEAGNFVGLKNMGNTCYFNSVIQCLRATPYLERQIRMRVTPQNKLANEYVKLLDQMKQERWVNPRSLRQVFVQKMPAFGPFVQQDAHEFLTLFIDLLNEELKHKPTSPKNGTLRSEDNRKRSVYTKKIFSASKQNVFRENNDSPITSIFSGLCESQCQFDECRHNSSSFDIFASLTLPLSVDEVSYIILTVVPSHDAVPEMVRFENDRPITFNFIRQQVSRRYKCSLDQVFLALYNDKALTPLLPSSTESEKVVNKFDYWAFILPPSRPGSPIDKEMLVVVQNRILVPSSSPLLEEVPDEREVLGSPIVLLLPLNTTNKELYNTVEKAINSNPGDEKFFFVLKQTGKHLWRCSKCRWPKMCRGCPIPYNSEKVSFQPSANGCVYIAADWSLDVYINEYRQAQDVIWKKIDKVGHTGSNSKDALQLTNLLRKFFEEEVVNQSDSILCDLCHKKESFTMYTNICELPEVLLISFKRFHATNHGWRKSSNLVDFPLTSLDMRAYLSKDVNCNNTLYDLYAVVNHTGKLDEGHYYAFIRNEGGHWFRVNDTQFSEVRKESVVTSDAYILFYQQRQSG</sequence>
<dbReference type="WBParaSite" id="TTAC_0000865901-mRNA-1">
    <property type="protein sequence ID" value="TTAC_0000865901-mRNA-1"/>
    <property type="gene ID" value="TTAC_0000865901"/>
</dbReference>
<dbReference type="InterPro" id="IPR001394">
    <property type="entry name" value="Peptidase_C19_UCH"/>
</dbReference>
<evidence type="ECO:0000313" key="7">
    <source>
        <dbReference type="WBParaSite" id="TTAC_0000865901-mRNA-1"/>
    </source>
</evidence>
<dbReference type="OrthoDB" id="292964at2759"/>
<gene>
    <name evidence="5" type="ORF">TTAC_LOCUS8644</name>
</gene>
<reference evidence="7" key="1">
    <citation type="submission" date="2016-04" db="UniProtKB">
        <authorList>
            <consortium name="WormBaseParasite"/>
        </authorList>
    </citation>
    <scope>IDENTIFICATION</scope>
</reference>
<dbReference type="CDD" id="cd02257">
    <property type="entry name" value="Peptidase_C19"/>
    <property type="match status" value="1"/>
</dbReference>
<dbReference type="InterPro" id="IPR038765">
    <property type="entry name" value="Papain-like_cys_pep_sf"/>
</dbReference>
<dbReference type="EMBL" id="UYWX01020554">
    <property type="protein sequence ID" value="VDM33264.1"/>
    <property type="molecule type" value="Genomic_DNA"/>
</dbReference>
<feature type="region of interest" description="Disordered" evidence="3">
    <location>
        <begin position="412"/>
        <end position="448"/>
    </location>
</feature>
<dbReference type="InterPro" id="IPR028889">
    <property type="entry name" value="USP"/>
</dbReference>
<dbReference type="Gene3D" id="3.90.70.10">
    <property type="entry name" value="Cysteine proteinases"/>
    <property type="match status" value="2"/>
</dbReference>
<dbReference type="GO" id="GO:0016579">
    <property type="term" value="P:protein deubiquitination"/>
    <property type="evidence" value="ECO:0007669"/>
    <property type="project" value="InterPro"/>
</dbReference>
<reference evidence="5 6" key="2">
    <citation type="submission" date="2018-11" db="EMBL/GenBank/DDBJ databases">
        <authorList>
            <consortium name="Pathogen Informatics"/>
        </authorList>
    </citation>
    <scope>NUCLEOTIDE SEQUENCE [LARGE SCALE GENOMIC DNA]</scope>
</reference>
<organism evidence="7">
    <name type="scientific">Hydatigena taeniaeformis</name>
    <name type="common">Feline tapeworm</name>
    <name type="synonym">Taenia taeniaeformis</name>
    <dbReference type="NCBI Taxonomy" id="6205"/>
    <lineage>
        <taxon>Eukaryota</taxon>
        <taxon>Metazoa</taxon>
        <taxon>Spiralia</taxon>
        <taxon>Lophotrochozoa</taxon>
        <taxon>Platyhelminthes</taxon>
        <taxon>Cestoda</taxon>
        <taxon>Eucestoda</taxon>
        <taxon>Cyclophyllidea</taxon>
        <taxon>Taeniidae</taxon>
        <taxon>Hydatigera</taxon>
    </lineage>
</organism>